<dbReference type="GO" id="GO:0008741">
    <property type="term" value="F:ribulokinase activity"/>
    <property type="evidence" value="ECO:0007669"/>
    <property type="project" value="InterPro"/>
</dbReference>
<dbReference type="EMBL" id="UINC01017943">
    <property type="protein sequence ID" value="SVA74922.1"/>
    <property type="molecule type" value="Genomic_DNA"/>
</dbReference>
<evidence type="ECO:0000256" key="6">
    <source>
        <dbReference type="ARBA" id="ARBA00023277"/>
    </source>
</evidence>
<dbReference type="AlphaFoldDB" id="A0A381YE91"/>
<dbReference type="GO" id="GO:0005737">
    <property type="term" value="C:cytoplasm"/>
    <property type="evidence" value="ECO:0007669"/>
    <property type="project" value="TreeGrafter"/>
</dbReference>
<dbReference type="Gene3D" id="3.30.420.40">
    <property type="match status" value="2"/>
</dbReference>
<evidence type="ECO:0008006" key="10">
    <source>
        <dbReference type="Google" id="ProtNLM"/>
    </source>
</evidence>
<keyword evidence="5" id="KW-0054">Arabinose catabolism</keyword>
<dbReference type="Pfam" id="PF02782">
    <property type="entry name" value="FGGY_C"/>
    <property type="match status" value="1"/>
</dbReference>
<keyword evidence="1" id="KW-0808">Transferase</keyword>
<evidence type="ECO:0000256" key="2">
    <source>
        <dbReference type="ARBA" id="ARBA00022741"/>
    </source>
</evidence>
<dbReference type="InterPro" id="IPR018484">
    <property type="entry name" value="FGGY_N"/>
</dbReference>
<evidence type="ECO:0000259" key="7">
    <source>
        <dbReference type="Pfam" id="PF00370"/>
    </source>
</evidence>
<gene>
    <name evidence="9" type="ORF">METZ01_LOCUS127776</name>
</gene>
<dbReference type="PROSITE" id="PS00445">
    <property type="entry name" value="FGGY_KINASES_2"/>
    <property type="match status" value="1"/>
</dbReference>
<feature type="domain" description="Carbohydrate kinase FGGY C-terminal" evidence="8">
    <location>
        <begin position="266"/>
        <end position="457"/>
    </location>
</feature>
<dbReference type="PANTHER" id="PTHR43435">
    <property type="entry name" value="RIBULOKINASE"/>
    <property type="match status" value="1"/>
</dbReference>
<evidence type="ECO:0000313" key="9">
    <source>
        <dbReference type="EMBL" id="SVA74922.1"/>
    </source>
</evidence>
<dbReference type="Pfam" id="PF00370">
    <property type="entry name" value="FGGY_N"/>
    <property type="match status" value="1"/>
</dbReference>
<evidence type="ECO:0000256" key="1">
    <source>
        <dbReference type="ARBA" id="ARBA00022679"/>
    </source>
</evidence>
<feature type="domain" description="Carbohydrate kinase FGGY N-terminal" evidence="7">
    <location>
        <begin position="31"/>
        <end position="257"/>
    </location>
</feature>
<dbReference type="CDD" id="cd07781">
    <property type="entry name" value="ASKHA_NBD_FGGY_L-RBK"/>
    <property type="match status" value="1"/>
</dbReference>
<sequence>MATGRQLATAVADYPHGVIDRELPDGGALEADWALQHPTDYLTALTAVVIEARREAGVPVDAIRGMGIDFTASTVLPVDRGHQPLCLNPAFVKRPHAWVKLWKHHAAQSQADRINETAIARSERFLNDYGGRTSPEWLVAKTLQILEEDPEIYETAEGIVEAADWVVAQLTGKLVRNACGAGYKGFWSRAHGFPSQAFFEALDPRMRHFVQNKLPGDILAPGQCAGRLTDESASRLALSPGTPVAVPIIDAHAAVLGATVVTPGRMVVVLGTSTCHMLLAEHHAPVEGVAGIVEDGIVEGLYGYEAGQAAVGDIFAWFVRFVNPDHGQDPDTFAQLESAAAATGPGGNGLVALDWWNGNRSVLANTDLSGLIVGLSLQTTQAEVYRSLIEATGFGTRRVLDAFELEQIPVTELVATGGLANRSSLLLQTYADITQRPIRLATSGNASALGASILGAVVAGQQIGGYASLGAAVKNMAHLETETVAPNPAVEQQYDRLYHEYLELHDHFGRDGTAVMSRLRQLRRGGDAWSA</sequence>
<dbReference type="GO" id="GO:0005524">
    <property type="term" value="F:ATP binding"/>
    <property type="evidence" value="ECO:0007669"/>
    <property type="project" value="UniProtKB-KW"/>
</dbReference>
<name>A0A381YE91_9ZZZZ</name>
<reference evidence="9" key="1">
    <citation type="submission" date="2018-05" db="EMBL/GenBank/DDBJ databases">
        <authorList>
            <person name="Lanie J.A."/>
            <person name="Ng W.-L."/>
            <person name="Kazmierczak K.M."/>
            <person name="Andrzejewski T.M."/>
            <person name="Davidsen T.M."/>
            <person name="Wayne K.J."/>
            <person name="Tettelin H."/>
            <person name="Glass J.I."/>
            <person name="Rusch D."/>
            <person name="Podicherti R."/>
            <person name="Tsui H.-C.T."/>
            <person name="Winkler M.E."/>
        </authorList>
    </citation>
    <scope>NUCLEOTIDE SEQUENCE</scope>
</reference>
<keyword evidence="2" id="KW-0547">Nucleotide-binding</keyword>
<dbReference type="GO" id="GO:0019150">
    <property type="term" value="F:D-ribulokinase activity"/>
    <property type="evidence" value="ECO:0007669"/>
    <property type="project" value="TreeGrafter"/>
</dbReference>
<dbReference type="InterPro" id="IPR000577">
    <property type="entry name" value="Carb_kinase_FGGY"/>
</dbReference>
<dbReference type="InterPro" id="IPR043129">
    <property type="entry name" value="ATPase_NBD"/>
</dbReference>
<keyword evidence="4" id="KW-0067">ATP-binding</keyword>
<dbReference type="SUPFAM" id="SSF53067">
    <property type="entry name" value="Actin-like ATPase domain"/>
    <property type="match status" value="2"/>
</dbReference>
<evidence type="ECO:0000256" key="3">
    <source>
        <dbReference type="ARBA" id="ARBA00022777"/>
    </source>
</evidence>
<dbReference type="InterPro" id="IPR018483">
    <property type="entry name" value="Carb_kinase_FGGY_CS"/>
</dbReference>
<keyword evidence="3" id="KW-0418">Kinase</keyword>
<keyword evidence="6" id="KW-0119">Carbohydrate metabolism</keyword>
<accession>A0A381YE91</accession>
<evidence type="ECO:0000256" key="5">
    <source>
        <dbReference type="ARBA" id="ARBA00022935"/>
    </source>
</evidence>
<organism evidence="9">
    <name type="scientific">marine metagenome</name>
    <dbReference type="NCBI Taxonomy" id="408172"/>
    <lineage>
        <taxon>unclassified sequences</taxon>
        <taxon>metagenomes</taxon>
        <taxon>ecological metagenomes</taxon>
    </lineage>
</organism>
<dbReference type="InterPro" id="IPR018485">
    <property type="entry name" value="FGGY_C"/>
</dbReference>
<dbReference type="PIRSF" id="PIRSF000538">
    <property type="entry name" value="GlpK"/>
    <property type="match status" value="1"/>
</dbReference>
<dbReference type="InterPro" id="IPR005929">
    <property type="entry name" value="Ribulokinase"/>
</dbReference>
<protein>
    <recommendedName>
        <fullName evidence="10">Ribulokinase</fullName>
    </recommendedName>
</protein>
<evidence type="ECO:0000259" key="8">
    <source>
        <dbReference type="Pfam" id="PF02782"/>
    </source>
</evidence>
<dbReference type="PANTHER" id="PTHR43435:SF4">
    <property type="entry name" value="FGGY CARBOHYDRATE KINASE DOMAIN-CONTAINING PROTEIN"/>
    <property type="match status" value="1"/>
</dbReference>
<dbReference type="NCBIfam" id="NF003154">
    <property type="entry name" value="PRK04123.1"/>
    <property type="match status" value="1"/>
</dbReference>
<evidence type="ECO:0000256" key="4">
    <source>
        <dbReference type="ARBA" id="ARBA00022840"/>
    </source>
</evidence>
<dbReference type="GO" id="GO:0019569">
    <property type="term" value="P:L-arabinose catabolic process to D-xylulose 5-phosphate"/>
    <property type="evidence" value="ECO:0007669"/>
    <property type="project" value="InterPro"/>
</dbReference>
<proteinExistence type="predicted"/>